<dbReference type="Proteomes" id="UP001419268">
    <property type="component" value="Unassembled WGS sequence"/>
</dbReference>
<organism evidence="2 3">
    <name type="scientific">Stephania cephalantha</name>
    <dbReference type="NCBI Taxonomy" id="152367"/>
    <lineage>
        <taxon>Eukaryota</taxon>
        <taxon>Viridiplantae</taxon>
        <taxon>Streptophyta</taxon>
        <taxon>Embryophyta</taxon>
        <taxon>Tracheophyta</taxon>
        <taxon>Spermatophyta</taxon>
        <taxon>Magnoliopsida</taxon>
        <taxon>Ranunculales</taxon>
        <taxon>Menispermaceae</taxon>
        <taxon>Menispermoideae</taxon>
        <taxon>Cissampelideae</taxon>
        <taxon>Stephania</taxon>
    </lineage>
</organism>
<sequence length="98" mass="10261">MTGGGLGGVGALWMPRCRLGWGAGSPPLISRYDLAGKEGRLVGKDWEEGGRKIVHSMPKIWERKGGWLPAVVDGDNGATDGGRGDGGGEGGLKKRLYI</sequence>
<evidence type="ECO:0000256" key="1">
    <source>
        <dbReference type="SAM" id="MobiDB-lite"/>
    </source>
</evidence>
<protein>
    <submittedName>
        <fullName evidence="2">Uncharacterized protein</fullName>
    </submittedName>
</protein>
<feature type="region of interest" description="Disordered" evidence="1">
    <location>
        <begin position="73"/>
        <end position="98"/>
    </location>
</feature>
<accession>A0AAP0KDI4</accession>
<name>A0AAP0KDI4_9MAGN</name>
<evidence type="ECO:0000313" key="2">
    <source>
        <dbReference type="EMBL" id="KAK9149614.1"/>
    </source>
</evidence>
<dbReference type="AlphaFoldDB" id="A0AAP0KDI4"/>
<dbReference type="EMBL" id="JBBNAG010000003">
    <property type="protein sequence ID" value="KAK9149614.1"/>
    <property type="molecule type" value="Genomic_DNA"/>
</dbReference>
<proteinExistence type="predicted"/>
<comment type="caution">
    <text evidence="2">The sequence shown here is derived from an EMBL/GenBank/DDBJ whole genome shotgun (WGS) entry which is preliminary data.</text>
</comment>
<keyword evidence="3" id="KW-1185">Reference proteome</keyword>
<reference evidence="2 3" key="1">
    <citation type="submission" date="2024-01" db="EMBL/GenBank/DDBJ databases">
        <title>Genome assemblies of Stephania.</title>
        <authorList>
            <person name="Yang L."/>
        </authorList>
    </citation>
    <scope>NUCLEOTIDE SEQUENCE [LARGE SCALE GENOMIC DNA]</scope>
    <source>
        <strain evidence="2">JXDWG</strain>
        <tissue evidence="2">Leaf</tissue>
    </source>
</reference>
<feature type="compositionally biased region" description="Gly residues" evidence="1">
    <location>
        <begin position="79"/>
        <end position="90"/>
    </location>
</feature>
<evidence type="ECO:0000313" key="3">
    <source>
        <dbReference type="Proteomes" id="UP001419268"/>
    </source>
</evidence>
<gene>
    <name evidence="2" type="ORF">Scep_008371</name>
</gene>